<proteinExistence type="predicted"/>
<evidence type="ECO:0000313" key="1">
    <source>
        <dbReference type="EMBL" id="QJA67444.1"/>
    </source>
</evidence>
<dbReference type="EMBL" id="MT142526">
    <property type="protein sequence ID" value="QJA84259.1"/>
    <property type="molecule type" value="Genomic_DNA"/>
</dbReference>
<gene>
    <name evidence="2" type="ORF">MM415A00215_0053</name>
    <name evidence="1" type="ORF">MM415B00223_0031</name>
</gene>
<accession>A0A6M3KQB8</accession>
<evidence type="ECO:0000313" key="2">
    <source>
        <dbReference type="EMBL" id="QJA84259.1"/>
    </source>
</evidence>
<dbReference type="AlphaFoldDB" id="A0A6M3KQB8"/>
<organism evidence="2">
    <name type="scientific">viral metagenome</name>
    <dbReference type="NCBI Taxonomy" id="1070528"/>
    <lineage>
        <taxon>unclassified sequences</taxon>
        <taxon>metagenomes</taxon>
        <taxon>organismal metagenomes</taxon>
    </lineage>
</organism>
<protein>
    <recommendedName>
        <fullName evidence="3">B box-type domain-containing protein</fullName>
    </recommendedName>
</protein>
<dbReference type="EMBL" id="MT141571">
    <property type="protein sequence ID" value="QJA67444.1"/>
    <property type="molecule type" value="Genomic_DNA"/>
</dbReference>
<name>A0A6M3KQB8_9ZZZZ</name>
<reference evidence="2" key="1">
    <citation type="submission" date="2020-03" db="EMBL/GenBank/DDBJ databases">
        <title>The deep terrestrial virosphere.</title>
        <authorList>
            <person name="Holmfeldt K."/>
            <person name="Nilsson E."/>
            <person name="Simone D."/>
            <person name="Lopez-Fernandez M."/>
            <person name="Wu X."/>
            <person name="de Brujin I."/>
            <person name="Lundin D."/>
            <person name="Andersson A."/>
            <person name="Bertilsson S."/>
            <person name="Dopson M."/>
        </authorList>
    </citation>
    <scope>NUCLEOTIDE SEQUENCE</scope>
    <source>
        <strain evidence="2">MM415A00215</strain>
        <strain evidence="1">MM415B00223</strain>
    </source>
</reference>
<evidence type="ECO:0008006" key="3">
    <source>
        <dbReference type="Google" id="ProtNLM"/>
    </source>
</evidence>
<sequence length="51" mass="5900">MDDTCEICGMESPDLILCSVCDEYVCSDCMEYKNEINICKKCCDEWRKGYA</sequence>